<dbReference type="GO" id="GO:0016020">
    <property type="term" value="C:membrane"/>
    <property type="evidence" value="ECO:0007669"/>
    <property type="project" value="TreeGrafter"/>
</dbReference>
<proteinExistence type="predicted"/>
<dbReference type="PANTHER" id="PTHR13276:SF0">
    <property type="entry name" value="GUANINE NUCLEOTIDE EXCHANGE FACTOR MSS4"/>
    <property type="match status" value="1"/>
</dbReference>
<organism evidence="4 5">
    <name type="scientific">Drosophila hydei</name>
    <name type="common">Fruit fly</name>
    <dbReference type="NCBI Taxonomy" id="7224"/>
    <lineage>
        <taxon>Eukaryota</taxon>
        <taxon>Metazoa</taxon>
        <taxon>Ecdysozoa</taxon>
        <taxon>Arthropoda</taxon>
        <taxon>Hexapoda</taxon>
        <taxon>Insecta</taxon>
        <taxon>Pterygota</taxon>
        <taxon>Neoptera</taxon>
        <taxon>Endopterygota</taxon>
        <taxon>Diptera</taxon>
        <taxon>Brachycera</taxon>
        <taxon>Muscomorpha</taxon>
        <taxon>Ephydroidea</taxon>
        <taxon>Drosophilidae</taxon>
        <taxon>Drosophila</taxon>
    </lineage>
</organism>
<keyword evidence="3" id="KW-0653">Protein transport</keyword>
<dbReference type="Pfam" id="PF04421">
    <property type="entry name" value="Mss4"/>
    <property type="match status" value="1"/>
</dbReference>
<dbReference type="GeneID" id="111596227"/>
<dbReference type="InterPro" id="IPR007515">
    <property type="entry name" value="Mss4"/>
</dbReference>
<dbReference type="Proteomes" id="UP000504633">
    <property type="component" value="Unplaced"/>
</dbReference>
<gene>
    <name evidence="5" type="primary">LOC111596227</name>
</gene>
<dbReference type="OrthoDB" id="30840at2759"/>
<dbReference type="GO" id="GO:0006892">
    <property type="term" value="P:post-Golgi vesicle-mediated transport"/>
    <property type="evidence" value="ECO:0007669"/>
    <property type="project" value="TreeGrafter"/>
</dbReference>
<keyword evidence="4" id="KW-1185">Reference proteome</keyword>
<dbReference type="SUPFAM" id="SSF51316">
    <property type="entry name" value="Mss4-like"/>
    <property type="match status" value="1"/>
</dbReference>
<dbReference type="PANTHER" id="PTHR13276">
    <property type="entry name" value="GUANINE NUCLEOTIDE EXCHANGE FACTOR MSS4"/>
    <property type="match status" value="1"/>
</dbReference>
<evidence type="ECO:0000313" key="4">
    <source>
        <dbReference type="Proteomes" id="UP000504633"/>
    </source>
</evidence>
<accession>A0A6J1LIA9</accession>
<dbReference type="InterPro" id="IPR011057">
    <property type="entry name" value="Mss4-like_sf"/>
</dbReference>
<dbReference type="GO" id="GO:0005829">
    <property type="term" value="C:cytosol"/>
    <property type="evidence" value="ECO:0007669"/>
    <property type="project" value="TreeGrafter"/>
</dbReference>
<evidence type="ECO:0000313" key="5">
    <source>
        <dbReference type="RefSeq" id="XP_023166112.2"/>
    </source>
</evidence>
<dbReference type="CTD" id="34142"/>
<dbReference type="GO" id="GO:0008270">
    <property type="term" value="F:zinc ion binding"/>
    <property type="evidence" value="ECO:0007669"/>
    <property type="project" value="TreeGrafter"/>
</dbReference>
<dbReference type="KEGG" id="dhe:111596227"/>
<dbReference type="FunFam" id="2.170.150.10:FF:000005">
    <property type="entry name" value="Guanine nucleotide exchange factor MSS4"/>
    <property type="match status" value="1"/>
</dbReference>
<protein>
    <submittedName>
        <fullName evidence="5">Guanine nucleotide exchange factor MSS4 homolog</fullName>
    </submittedName>
</protein>
<dbReference type="AlphaFoldDB" id="A0A6J1LIA9"/>
<dbReference type="GO" id="GO:0015031">
    <property type="term" value="P:protein transport"/>
    <property type="evidence" value="ECO:0007669"/>
    <property type="project" value="UniProtKB-KW"/>
</dbReference>
<keyword evidence="1" id="KW-0813">Transport</keyword>
<dbReference type="InterPro" id="IPR011323">
    <property type="entry name" value="Mss4/transl-control_tumour"/>
</dbReference>
<sequence>MTDKANFADQIENDKNKNNVRCQFCNSLMLKGKEASYSEQEVNVPLMVQKKESKADSLNTEILHHFWLVEDMMTFENIGFSHTVDGRKFLVCADCERGPVGYHELSTKRCYVALERVAHEDA</sequence>
<dbReference type="GO" id="GO:0005085">
    <property type="term" value="F:guanyl-nucleotide exchange factor activity"/>
    <property type="evidence" value="ECO:0007669"/>
    <property type="project" value="UniProtKB-KW"/>
</dbReference>
<keyword evidence="2" id="KW-0344">Guanine-nucleotide releasing factor</keyword>
<reference evidence="5" key="1">
    <citation type="submission" date="2025-08" db="UniProtKB">
        <authorList>
            <consortium name="RefSeq"/>
        </authorList>
    </citation>
    <scope>IDENTIFICATION</scope>
    <source>
        <strain evidence="5">15085-1641.00</strain>
        <tissue evidence="5">Whole body</tissue>
    </source>
</reference>
<dbReference type="RefSeq" id="XP_023166112.2">
    <property type="nucleotide sequence ID" value="XM_023310344.2"/>
</dbReference>
<evidence type="ECO:0000256" key="1">
    <source>
        <dbReference type="ARBA" id="ARBA00022448"/>
    </source>
</evidence>
<name>A0A6J1LIA9_DROHY</name>
<dbReference type="GO" id="GO:0007264">
    <property type="term" value="P:small GTPase-mediated signal transduction"/>
    <property type="evidence" value="ECO:0007669"/>
    <property type="project" value="InterPro"/>
</dbReference>
<dbReference type="PROSITE" id="PS51796">
    <property type="entry name" value="MSS4"/>
    <property type="match status" value="1"/>
</dbReference>
<evidence type="ECO:0000256" key="2">
    <source>
        <dbReference type="ARBA" id="ARBA00022658"/>
    </source>
</evidence>
<dbReference type="OMA" id="VPLMMQK"/>
<evidence type="ECO:0000256" key="3">
    <source>
        <dbReference type="ARBA" id="ARBA00022927"/>
    </source>
</evidence>
<dbReference type="Gene3D" id="2.170.150.10">
    <property type="entry name" value="Metal Binding Protein, Guanine Nucleotide Exchange Factor, Chain A"/>
    <property type="match status" value="1"/>
</dbReference>